<dbReference type="Pfam" id="PF05239">
    <property type="entry name" value="PRC"/>
    <property type="match status" value="1"/>
</dbReference>
<dbReference type="InterPro" id="IPR027275">
    <property type="entry name" value="PRC-brl_dom"/>
</dbReference>
<evidence type="ECO:0000259" key="1">
    <source>
        <dbReference type="Pfam" id="PF05239"/>
    </source>
</evidence>
<dbReference type="Gene3D" id="2.30.30.240">
    <property type="entry name" value="PRC-barrel domain"/>
    <property type="match status" value="1"/>
</dbReference>
<gene>
    <name evidence="2" type="ORF">EDD65_102219</name>
</gene>
<dbReference type="InterPro" id="IPR011033">
    <property type="entry name" value="PRC_barrel-like_sf"/>
</dbReference>
<proteinExistence type="predicted"/>
<evidence type="ECO:0000313" key="3">
    <source>
        <dbReference type="Proteomes" id="UP000294567"/>
    </source>
</evidence>
<dbReference type="SUPFAM" id="SSF50346">
    <property type="entry name" value="PRC-barrel domain"/>
    <property type="match status" value="2"/>
</dbReference>
<evidence type="ECO:0000313" key="2">
    <source>
        <dbReference type="EMBL" id="TCS91285.1"/>
    </source>
</evidence>
<keyword evidence="3" id="KW-1185">Reference proteome</keyword>
<organism evidence="2 3">
    <name type="scientific">Keratinibaculum paraultunense</name>
    <dbReference type="NCBI Taxonomy" id="1278232"/>
    <lineage>
        <taxon>Bacteria</taxon>
        <taxon>Bacillati</taxon>
        <taxon>Bacillota</taxon>
        <taxon>Tissierellia</taxon>
        <taxon>Tissierellales</taxon>
        <taxon>Tepidimicrobiaceae</taxon>
        <taxon>Keratinibaculum</taxon>
    </lineage>
</organism>
<reference evidence="2 3" key="1">
    <citation type="submission" date="2019-03" db="EMBL/GenBank/DDBJ databases">
        <title>Genomic Encyclopedia of Type Strains, Phase IV (KMG-IV): sequencing the most valuable type-strain genomes for metagenomic binning, comparative biology and taxonomic classification.</title>
        <authorList>
            <person name="Goeker M."/>
        </authorList>
    </citation>
    <scope>NUCLEOTIDE SEQUENCE [LARGE SCALE GENOMIC DNA]</scope>
    <source>
        <strain evidence="2 3">DSM 26752</strain>
    </source>
</reference>
<accession>A0A4R3L078</accession>
<comment type="caution">
    <text evidence="2">The sequence shown here is derived from an EMBL/GenBank/DDBJ whole genome shotgun (WGS) entry which is preliminary data.</text>
</comment>
<sequence length="165" mass="19273">MIRYKQILICKLIGGEKKEPIGKILDVTYSDDCRRVTYLIVKNDNLINNKIFIPFEDIIFLDEDQILYLKDEKDLEEALEGIVTKELKLLEKEVRTEEGECIGYVKDFIVNKEDGFIEGFIITEGIFEDILRGRNYIPLFKDIKITENCICIPNCIFNILNKNNN</sequence>
<dbReference type="AlphaFoldDB" id="A0A4R3L078"/>
<name>A0A4R3L078_9FIRM</name>
<protein>
    <submittedName>
        <fullName evidence="2">Uncharacterized protein YrrD</fullName>
    </submittedName>
</protein>
<dbReference type="OrthoDB" id="1707618at2"/>
<dbReference type="RefSeq" id="WP_132026013.1">
    <property type="nucleotide sequence ID" value="NZ_CP068564.1"/>
</dbReference>
<dbReference type="Proteomes" id="UP000294567">
    <property type="component" value="Unassembled WGS sequence"/>
</dbReference>
<dbReference type="EMBL" id="SMAE01000002">
    <property type="protein sequence ID" value="TCS91285.1"/>
    <property type="molecule type" value="Genomic_DNA"/>
</dbReference>
<feature type="domain" description="PRC-barrel" evidence="1">
    <location>
        <begin position="89"/>
        <end position="146"/>
    </location>
</feature>